<comment type="subcellular location">
    <subcellularLocation>
        <location evidence="1">Cytoplasm</location>
    </subcellularLocation>
</comment>
<evidence type="ECO:0000259" key="7">
    <source>
        <dbReference type="SMART" id="SM00454"/>
    </source>
</evidence>
<accession>A0A913YFL7</accession>
<feature type="region of interest" description="Disordered" evidence="6">
    <location>
        <begin position="225"/>
        <end position="246"/>
    </location>
</feature>
<dbReference type="CDD" id="cd09557">
    <property type="entry name" value="SAM_Smaug"/>
    <property type="match status" value="1"/>
</dbReference>
<comment type="similarity">
    <text evidence="2">Belongs to the SMAUG family.</text>
</comment>
<feature type="region of interest" description="Disordered" evidence="6">
    <location>
        <begin position="269"/>
        <end position="297"/>
    </location>
</feature>
<dbReference type="InterPro" id="IPR037093">
    <property type="entry name" value="PHAT_dom_sf"/>
</dbReference>
<reference evidence="8" key="1">
    <citation type="submission" date="2022-11" db="UniProtKB">
        <authorList>
            <consortium name="EnsemblMetazoa"/>
        </authorList>
    </citation>
    <scope>IDENTIFICATION</scope>
</reference>
<dbReference type="Pfam" id="PF26034">
    <property type="entry name" value="PHAT_SMAUG"/>
    <property type="match status" value="1"/>
</dbReference>
<dbReference type="GeneID" id="110235595"/>
<dbReference type="OMA" id="NTSNWQD"/>
<dbReference type="InterPro" id="IPR057327">
    <property type="entry name" value="Vts1_dom"/>
</dbReference>
<protein>
    <recommendedName>
        <fullName evidence="7">SAM domain-containing protein</fullName>
    </recommendedName>
</protein>
<dbReference type="SMART" id="SM00454">
    <property type="entry name" value="SAM"/>
    <property type="match status" value="1"/>
</dbReference>
<dbReference type="RefSeq" id="XP_028513844.1">
    <property type="nucleotide sequence ID" value="XM_028658043.1"/>
</dbReference>
<proteinExistence type="inferred from homology"/>
<keyword evidence="5" id="KW-0694">RNA-binding</keyword>
<organism evidence="8 9">
    <name type="scientific">Exaiptasia diaphana</name>
    <name type="common">Tropical sea anemone</name>
    <name type="synonym">Aiptasia pulchella</name>
    <dbReference type="NCBI Taxonomy" id="2652724"/>
    <lineage>
        <taxon>Eukaryota</taxon>
        <taxon>Metazoa</taxon>
        <taxon>Cnidaria</taxon>
        <taxon>Anthozoa</taxon>
        <taxon>Hexacorallia</taxon>
        <taxon>Actiniaria</taxon>
        <taxon>Aiptasiidae</taxon>
        <taxon>Exaiptasia</taxon>
    </lineage>
</organism>
<dbReference type="Pfam" id="PF00536">
    <property type="entry name" value="SAM_1"/>
    <property type="match status" value="1"/>
</dbReference>
<keyword evidence="3" id="KW-0963">Cytoplasm</keyword>
<evidence type="ECO:0000313" key="8">
    <source>
        <dbReference type="EnsemblMetazoa" id="XP_028513844.1"/>
    </source>
</evidence>
<evidence type="ECO:0000313" key="9">
    <source>
        <dbReference type="Proteomes" id="UP000887567"/>
    </source>
</evidence>
<evidence type="ECO:0000256" key="3">
    <source>
        <dbReference type="ARBA" id="ARBA00022490"/>
    </source>
</evidence>
<dbReference type="InterPro" id="IPR037634">
    <property type="entry name" value="Smaug_SAM"/>
</dbReference>
<dbReference type="InterPro" id="IPR058599">
    <property type="entry name" value="PHAT_Smg/ZCCHC2-like"/>
</dbReference>
<dbReference type="Gene3D" id="1.25.40.170">
    <property type="entry name" value="Smaug, PHAT domain"/>
    <property type="match status" value="1"/>
</dbReference>
<dbReference type="EnsemblMetazoa" id="XM_028658043.1">
    <property type="protein sequence ID" value="XP_028513844.1"/>
    <property type="gene ID" value="LOC110235595"/>
</dbReference>
<dbReference type="InterPro" id="IPR001660">
    <property type="entry name" value="SAM"/>
</dbReference>
<dbReference type="KEGG" id="epa:110235595"/>
<evidence type="ECO:0000256" key="2">
    <source>
        <dbReference type="ARBA" id="ARBA00008232"/>
    </source>
</evidence>
<keyword evidence="9" id="KW-1185">Reference proteome</keyword>
<evidence type="ECO:0000256" key="4">
    <source>
        <dbReference type="ARBA" id="ARBA00022491"/>
    </source>
</evidence>
<sequence length="644" mass="72317">MKPAHTQFRDQVSTLVNWFSNWNECEQTIALYTLLKRISNTQARFLSLILEHTFRDDPVEIQFLQKQANDKDFLNSLCKERKDVAVQQLLKHLPLLAPGNDEARYEYLQLLPKILTHSVQNHVHQDECMQLLSLALVHPAFPPEERNSLLCWLSHLEKTMGIKERQNSGPGRLQTTDSGEHCDNLVRQNYMSGRMNGWRNQQLVHRDSGIGASFDMQSYGSYGSMGSSMSSMMRKSRSNSLTPPPTVDEQDSIMDDYHDCLQVEIRPGRSQSFPVDPHHLNHQLSPQSSTESEQDDSFLYQRASSVNEEAKPGMKDVPAWLKSLRLHKYGSLFAQLSYEEMLDLDDKHLDSKGVTKGARNKILLSIKKLKERGDTLQQLEKDVLQTNKLQNVLSELKLIVNTPIKPFNPPPGIPTTIADGNNATGVAAGAAMEQPGAVNVPPHPDDLPAWITRVMGKACTQILVSRADEEHCNLCLHLLDRTLMSEAFTPNQKRRLHSWKQQCQRLARQQQFARRPSSQEKSRGWYYPYLSNAPIDPVNSLCPPAGPGGPSKRQRGSPRNMTKSASAGQRSNSTETQPSSGKARLVRSHAIVGRTKSLPIRTTVSQGSLQQQNSADMDGIDNSLESLCLRMTEQALSDSSGDRT</sequence>
<dbReference type="GO" id="GO:0000289">
    <property type="term" value="P:nuclear-transcribed mRNA poly(A) tail shortening"/>
    <property type="evidence" value="ECO:0007669"/>
    <property type="project" value="TreeGrafter"/>
</dbReference>
<dbReference type="AlphaFoldDB" id="A0A913YFL7"/>
<evidence type="ECO:0000256" key="6">
    <source>
        <dbReference type="SAM" id="MobiDB-lite"/>
    </source>
</evidence>
<keyword evidence="4" id="KW-0678">Repressor</keyword>
<feature type="region of interest" description="Disordered" evidence="6">
    <location>
        <begin position="538"/>
        <end position="597"/>
    </location>
</feature>
<dbReference type="FunFam" id="1.10.150.50:FF:000013">
    <property type="entry name" value="Protein Smaug homolog 1 isoform 2"/>
    <property type="match status" value="1"/>
</dbReference>
<dbReference type="InterPro" id="IPR050897">
    <property type="entry name" value="SMAUG/VTS1_RNA-bind"/>
</dbReference>
<feature type="compositionally biased region" description="Polar residues" evidence="6">
    <location>
        <begin position="282"/>
        <end position="291"/>
    </location>
</feature>
<dbReference type="PANTHER" id="PTHR12515:SF5">
    <property type="entry name" value="PROTEIN SMAUG"/>
    <property type="match status" value="1"/>
</dbReference>
<dbReference type="Pfam" id="PF25479">
    <property type="entry name" value="Vts1"/>
    <property type="match status" value="1"/>
</dbReference>
<dbReference type="GO" id="GO:0030371">
    <property type="term" value="F:translation repressor activity"/>
    <property type="evidence" value="ECO:0007669"/>
    <property type="project" value="InterPro"/>
</dbReference>
<evidence type="ECO:0000256" key="5">
    <source>
        <dbReference type="ARBA" id="ARBA00022884"/>
    </source>
</evidence>
<dbReference type="GO" id="GO:0000932">
    <property type="term" value="C:P-body"/>
    <property type="evidence" value="ECO:0007669"/>
    <property type="project" value="TreeGrafter"/>
</dbReference>
<dbReference type="Gene3D" id="1.10.150.50">
    <property type="entry name" value="Transcription Factor, Ets-1"/>
    <property type="match status" value="1"/>
</dbReference>
<dbReference type="GO" id="GO:0003729">
    <property type="term" value="F:mRNA binding"/>
    <property type="evidence" value="ECO:0007669"/>
    <property type="project" value="TreeGrafter"/>
</dbReference>
<dbReference type="OrthoDB" id="2155283at2759"/>
<dbReference type="InterPro" id="IPR013761">
    <property type="entry name" value="SAM/pointed_sf"/>
</dbReference>
<name>A0A913YFL7_EXADI</name>
<dbReference type="SUPFAM" id="SSF47769">
    <property type="entry name" value="SAM/Pointed domain"/>
    <property type="match status" value="1"/>
</dbReference>
<dbReference type="Proteomes" id="UP000887567">
    <property type="component" value="Unplaced"/>
</dbReference>
<feature type="compositionally biased region" description="Polar residues" evidence="6">
    <location>
        <begin position="557"/>
        <end position="580"/>
    </location>
</feature>
<feature type="domain" description="SAM" evidence="7">
    <location>
        <begin position="309"/>
        <end position="372"/>
    </location>
</feature>
<dbReference type="PANTHER" id="PTHR12515">
    <property type="entry name" value="STERILE ALPHA MOTIF DOMAIN CONTAINING PROTEIN 4-RELATED"/>
    <property type="match status" value="1"/>
</dbReference>
<evidence type="ECO:0000256" key="1">
    <source>
        <dbReference type="ARBA" id="ARBA00004496"/>
    </source>
</evidence>